<comment type="caution">
    <text evidence="1">The sequence shown here is derived from an EMBL/GenBank/DDBJ whole genome shotgun (WGS) entry which is preliminary data.</text>
</comment>
<evidence type="ECO:0000313" key="1">
    <source>
        <dbReference type="EMBL" id="GAI77412.1"/>
    </source>
</evidence>
<protein>
    <submittedName>
        <fullName evidence="1">Uncharacterized protein</fullName>
    </submittedName>
</protein>
<proteinExistence type="predicted"/>
<reference evidence="1" key="1">
    <citation type="journal article" date="2014" name="Front. Microbiol.">
        <title>High frequency of phylogenetically diverse reductive dehalogenase-homologous genes in deep subseafloor sedimentary metagenomes.</title>
        <authorList>
            <person name="Kawai M."/>
            <person name="Futagami T."/>
            <person name="Toyoda A."/>
            <person name="Takaki Y."/>
            <person name="Nishi S."/>
            <person name="Hori S."/>
            <person name="Arai W."/>
            <person name="Tsubouchi T."/>
            <person name="Morono Y."/>
            <person name="Uchiyama I."/>
            <person name="Ito T."/>
            <person name="Fujiyama A."/>
            <person name="Inagaki F."/>
            <person name="Takami H."/>
        </authorList>
    </citation>
    <scope>NUCLEOTIDE SEQUENCE</scope>
    <source>
        <strain evidence="1">Expedition CK06-06</strain>
    </source>
</reference>
<gene>
    <name evidence="1" type="ORF">S12H4_11626</name>
</gene>
<feature type="non-terminal residue" evidence="1">
    <location>
        <position position="245"/>
    </location>
</feature>
<accession>X1R9K0</accession>
<feature type="non-terminal residue" evidence="1">
    <location>
        <position position="1"/>
    </location>
</feature>
<organism evidence="1">
    <name type="scientific">marine sediment metagenome</name>
    <dbReference type="NCBI Taxonomy" id="412755"/>
    <lineage>
        <taxon>unclassified sequences</taxon>
        <taxon>metagenomes</taxon>
        <taxon>ecological metagenomes</taxon>
    </lineage>
</organism>
<sequence>GTSDIERDNWKDSHCEKLRSELKHVLKHYKLPLYLLNFLEWLFLATEEEVTRLKSFVKNPRGEVPAAYNYLVMPAFQFSSPFRVGWLLDTGYRVAIMTVEKPGYWQIWGTQMWGSDTRSRLLDDTETFSPVLLKYMLRDSGDFVVRGSLDLFDAHSWRELGKFLSRVKKGKGMGKPLGLVAGRQKGAIVRRKRVLQGMSWPEIQILVAEEPRHYNRLQSDYANHENARYREEFRKGHPGQDPAST</sequence>
<name>X1R9K0_9ZZZZ</name>
<dbReference type="AlphaFoldDB" id="X1R9K0"/>
<dbReference type="EMBL" id="BARW01005274">
    <property type="protein sequence ID" value="GAI77412.1"/>
    <property type="molecule type" value="Genomic_DNA"/>
</dbReference>